<dbReference type="Proteomes" id="UP000632289">
    <property type="component" value="Unassembled WGS sequence"/>
</dbReference>
<evidence type="ECO:0000256" key="1">
    <source>
        <dbReference type="ARBA" id="ARBA00003818"/>
    </source>
</evidence>
<name>A0A927IDH0_9ACTN</name>
<sequence length="269" mass="28275">MTREPEGSAAVPTPDPATEQADVFGGPGGPAEDDTLDLELPPELRTGPAGPAGPPGSPWSPGSPGSPGFEGPVPDAAPGTDLVGAVDRWRAARGSFGTFQLVPVRLERDLTLVTAWMNDPAVAAFWALAGDEDVTAKHLRPQLEGDGRSVPCLGVLDGVPMSYWEIYRADLDPLARYFPTLPHDTGLHVLIGPADRRGRGLGAALLGAVSELVLTHRPACRRVLAEPDVRNAVSVSAFLRAGYRRAAEVDLPDKRAAVVVRERGGIPAL</sequence>
<dbReference type="InterPro" id="IPR016181">
    <property type="entry name" value="Acyl_CoA_acyltransferase"/>
</dbReference>
<dbReference type="PANTHER" id="PTHR31438">
    <property type="entry name" value="LYSINE N-ACYLTRANSFERASE C17G9.06C-RELATED"/>
    <property type="match status" value="1"/>
</dbReference>
<dbReference type="GO" id="GO:0019290">
    <property type="term" value="P:siderophore biosynthetic process"/>
    <property type="evidence" value="ECO:0007669"/>
    <property type="project" value="InterPro"/>
</dbReference>
<evidence type="ECO:0000256" key="2">
    <source>
        <dbReference type="ARBA" id="ARBA00005102"/>
    </source>
</evidence>
<evidence type="ECO:0000256" key="3">
    <source>
        <dbReference type="ARBA" id="ARBA00020586"/>
    </source>
</evidence>
<evidence type="ECO:0000313" key="7">
    <source>
        <dbReference type="EMBL" id="MBD3932639.1"/>
    </source>
</evidence>
<dbReference type="Gene3D" id="3.40.630.30">
    <property type="match status" value="1"/>
</dbReference>
<dbReference type="GO" id="GO:0016410">
    <property type="term" value="F:N-acyltransferase activity"/>
    <property type="evidence" value="ECO:0007669"/>
    <property type="project" value="TreeGrafter"/>
</dbReference>
<evidence type="ECO:0000313" key="8">
    <source>
        <dbReference type="Proteomes" id="UP000632289"/>
    </source>
</evidence>
<protein>
    <recommendedName>
        <fullName evidence="3">Lysine N-acyltransferase MbtK</fullName>
    </recommendedName>
    <alternativeName>
        <fullName evidence="4">Mycobactin synthase protein K</fullName>
    </alternativeName>
</protein>
<comment type="pathway">
    <text evidence="2">Siderophore biosynthesis; mycobactin biosynthesis.</text>
</comment>
<feature type="domain" description="Acyltransferase MbtK/IucB-like conserved" evidence="6">
    <location>
        <begin position="102"/>
        <end position="150"/>
    </location>
</feature>
<evidence type="ECO:0000256" key="4">
    <source>
        <dbReference type="ARBA" id="ARBA00031122"/>
    </source>
</evidence>
<comment type="function">
    <text evidence="1">Acyltransferase required for the direct transfer of medium- to long-chain fatty acyl moieties from a carrier protein (MbtL) on to the epsilon-amino group of lysine residue in the mycobactin core.</text>
</comment>
<comment type="caution">
    <text evidence="7">The sequence shown here is derived from an EMBL/GenBank/DDBJ whole genome shotgun (WGS) entry which is preliminary data.</text>
</comment>
<evidence type="ECO:0000256" key="5">
    <source>
        <dbReference type="SAM" id="MobiDB-lite"/>
    </source>
</evidence>
<dbReference type="Pfam" id="PF13523">
    <property type="entry name" value="Acetyltransf_8"/>
    <property type="match status" value="1"/>
</dbReference>
<dbReference type="PANTHER" id="PTHR31438:SF1">
    <property type="entry name" value="LYSINE N-ACYLTRANSFERASE C17G9.06C-RELATED"/>
    <property type="match status" value="1"/>
</dbReference>
<gene>
    <name evidence="7" type="ORF">IF129_13895</name>
</gene>
<dbReference type="SMART" id="SM01006">
    <property type="entry name" value="AlcB"/>
    <property type="match status" value="1"/>
</dbReference>
<proteinExistence type="predicted"/>
<reference evidence="7" key="1">
    <citation type="submission" date="2020-09" db="EMBL/GenBank/DDBJ databases">
        <title>Secondary metabolite and genome analysis of marine Streptomyces chumphonensis KK1-2T.</title>
        <authorList>
            <person name="Phongsopitanun W."/>
            <person name="Kanchanasin P."/>
            <person name="Pittayakhajonwut P."/>
            <person name="Suwanborirux K."/>
            <person name="Tanasupawat S."/>
        </authorList>
    </citation>
    <scope>NUCLEOTIDE SEQUENCE</scope>
    <source>
        <strain evidence="7">KK1-2</strain>
    </source>
</reference>
<accession>A0A927IDH0</accession>
<feature type="region of interest" description="Disordered" evidence="5">
    <location>
        <begin position="1"/>
        <end position="80"/>
    </location>
</feature>
<feature type="compositionally biased region" description="Low complexity" evidence="5">
    <location>
        <begin position="38"/>
        <end position="49"/>
    </location>
</feature>
<keyword evidence="8" id="KW-1185">Reference proteome</keyword>
<dbReference type="SUPFAM" id="SSF55729">
    <property type="entry name" value="Acyl-CoA N-acyltransferases (Nat)"/>
    <property type="match status" value="1"/>
</dbReference>
<feature type="compositionally biased region" description="Low complexity" evidence="5">
    <location>
        <begin position="59"/>
        <end position="74"/>
    </location>
</feature>
<organism evidence="7 8">
    <name type="scientific">Streptomyces chumphonensis</name>
    <dbReference type="NCBI Taxonomy" id="1214925"/>
    <lineage>
        <taxon>Bacteria</taxon>
        <taxon>Bacillati</taxon>
        <taxon>Actinomycetota</taxon>
        <taxon>Actinomycetes</taxon>
        <taxon>Kitasatosporales</taxon>
        <taxon>Streptomycetaceae</taxon>
        <taxon>Streptomyces</taxon>
    </lineage>
</organism>
<evidence type="ECO:0000259" key="6">
    <source>
        <dbReference type="SMART" id="SM01006"/>
    </source>
</evidence>
<dbReference type="InterPro" id="IPR019432">
    <property type="entry name" value="Acyltransferase_MbtK/IucB-like"/>
</dbReference>
<dbReference type="EMBL" id="JACXYU010000006">
    <property type="protein sequence ID" value="MBD3932639.1"/>
    <property type="molecule type" value="Genomic_DNA"/>
</dbReference>
<dbReference type="AlphaFoldDB" id="A0A927IDH0"/>